<dbReference type="InterPro" id="IPR037257">
    <property type="entry name" value="T2SS_E_N_sf"/>
</dbReference>
<dbReference type="InterPro" id="IPR001482">
    <property type="entry name" value="T2SS/T4SS_dom"/>
</dbReference>
<keyword evidence="2" id="KW-0547">Nucleotide-binding</keyword>
<dbReference type="RefSeq" id="WP_244349974.1">
    <property type="nucleotide sequence ID" value="NZ_JAFIRA010000014.1"/>
</dbReference>
<dbReference type="SMART" id="SM00382">
    <property type="entry name" value="AAA"/>
    <property type="match status" value="1"/>
</dbReference>
<comment type="caution">
    <text evidence="5">The sequence shown here is derived from an EMBL/GenBank/DDBJ whole genome shotgun (WGS) entry which is preliminary data.</text>
</comment>
<evidence type="ECO:0000256" key="1">
    <source>
        <dbReference type="ARBA" id="ARBA00006611"/>
    </source>
</evidence>
<accession>A0ABT0CA89</accession>
<dbReference type="PANTHER" id="PTHR30258">
    <property type="entry name" value="TYPE II SECRETION SYSTEM PROTEIN GSPE-RELATED"/>
    <property type="match status" value="1"/>
</dbReference>
<keyword evidence="3" id="KW-0067">ATP-binding</keyword>
<proteinExistence type="inferred from homology"/>
<evidence type="ECO:0000313" key="6">
    <source>
        <dbReference type="Proteomes" id="UP000830835"/>
    </source>
</evidence>
<dbReference type="Pfam" id="PF05157">
    <property type="entry name" value="MshEN"/>
    <property type="match status" value="1"/>
</dbReference>
<evidence type="ECO:0000256" key="3">
    <source>
        <dbReference type="ARBA" id="ARBA00022840"/>
    </source>
</evidence>
<keyword evidence="6" id="KW-1185">Reference proteome</keyword>
<comment type="similarity">
    <text evidence="1">Belongs to the GSP E family.</text>
</comment>
<evidence type="ECO:0000313" key="5">
    <source>
        <dbReference type="EMBL" id="MCJ2542693.1"/>
    </source>
</evidence>
<dbReference type="InterPro" id="IPR007831">
    <property type="entry name" value="T2SS_GspE_N"/>
</dbReference>
<protein>
    <submittedName>
        <fullName evidence="5">Type II/IV secretion system protein</fullName>
    </submittedName>
</protein>
<dbReference type="Gene3D" id="3.30.300.160">
    <property type="entry name" value="Type II secretion system, protein E, N-terminal domain"/>
    <property type="match status" value="1"/>
</dbReference>
<evidence type="ECO:0000256" key="2">
    <source>
        <dbReference type="ARBA" id="ARBA00022741"/>
    </source>
</evidence>
<dbReference type="SUPFAM" id="SSF160246">
    <property type="entry name" value="EspE N-terminal domain-like"/>
    <property type="match status" value="1"/>
</dbReference>
<gene>
    <name evidence="5" type="ORF">JX360_07195</name>
</gene>
<dbReference type="Gene3D" id="3.30.450.90">
    <property type="match status" value="1"/>
</dbReference>
<dbReference type="SUPFAM" id="SSF52540">
    <property type="entry name" value="P-loop containing nucleoside triphosphate hydrolases"/>
    <property type="match status" value="1"/>
</dbReference>
<sequence length="686" mass="76560">MNDLPPPFTPRRSTAASKALAIANASITPFGRKLKELGLANDTQIQEIQNAFKGERDGNGKALALIVKDIVGKEITPDLERAYKRQQLFELKIIYGIPSLDLDLEQVEISEITALIDSILPLDICNRYKFLPIRQQDNQVLVAMVKPDNLQALDDIHRRFRIQGLKLQRRVFSQRDFDTLINRYMDVQADLLAIKGINDTAAAQPEEEVVVNTAEIDLDSIEDITTDEASEGSLEQQVKSADDAPIVKLANQILIKALQEGVSDIHIEPQEEYLRVRFRKDGVLRQAFEQFPKKIVPALTARFKIISNLNIAERRMPQDGRIRRVFKGRKVDFRVSTLPSRYGEKIVMRILDNSATQLGLDKLITDPETLESFKEIVKRPFGLILVTGPTGSGKTTSLYSALSEVNDPGINISTAEDPIEYSLPGITQVQVIREKGMDFAMILRAFLRQDPDVILVGETRDHETAKTAIEASLTGHLVLTTLHTNDAPGAIARLTEMGIEPFMISSSLLGVLAQRLMRRVCSNCRIPYHPSPEELARYGLTLSGDGEQLTFYKANKLSPKEVEQHKASGKPICEKCGGVGYKGRIGVYELMRMNDRIAELINKEAPTEVIKEAAVESGMKTLLAYSLMLVKQGHTTLEEVDRVTLTDKGLESELKARAKALNTCRNCGAALHIDWMDCPYCLTPKF</sequence>
<dbReference type="EMBL" id="JAFIRA010000014">
    <property type="protein sequence ID" value="MCJ2542693.1"/>
    <property type="molecule type" value="Genomic_DNA"/>
</dbReference>
<reference evidence="5" key="1">
    <citation type="submission" date="2021-02" db="EMBL/GenBank/DDBJ databases">
        <title>The CRISPR/cas machinery reduction and long-range gene transfer in the hot spring cyanobacterium Synechococcus.</title>
        <authorList>
            <person name="Dvorak P."/>
            <person name="Jahodarova E."/>
            <person name="Hasler P."/>
            <person name="Poulickova A."/>
        </authorList>
    </citation>
    <scope>NUCLEOTIDE SEQUENCE</scope>
    <source>
        <strain evidence="5">Rupite</strain>
    </source>
</reference>
<name>A0ABT0CA89_THEVL</name>
<feature type="domain" description="AAA+ ATPase" evidence="4">
    <location>
        <begin position="380"/>
        <end position="532"/>
    </location>
</feature>
<dbReference type="InterPro" id="IPR003593">
    <property type="entry name" value="AAA+_ATPase"/>
</dbReference>
<dbReference type="InterPro" id="IPR027417">
    <property type="entry name" value="P-loop_NTPase"/>
</dbReference>
<dbReference type="PANTHER" id="PTHR30258:SF2">
    <property type="entry name" value="COMG OPERON PROTEIN 1"/>
    <property type="match status" value="1"/>
</dbReference>
<evidence type="ECO:0000259" key="4">
    <source>
        <dbReference type="SMART" id="SM00382"/>
    </source>
</evidence>
<dbReference type="Proteomes" id="UP000830835">
    <property type="component" value="Unassembled WGS sequence"/>
</dbReference>
<dbReference type="Gene3D" id="3.40.50.300">
    <property type="entry name" value="P-loop containing nucleotide triphosphate hydrolases"/>
    <property type="match status" value="1"/>
</dbReference>
<dbReference type="CDD" id="cd01129">
    <property type="entry name" value="PulE-GspE-like"/>
    <property type="match status" value="1"/>
</dbReference>
<dbReference type="Pfam" id="PF00437">
    <property type="entry name" value="T2SSE"/>
    <property type="match status" value="1"/>
</dbReference>
<organism evidence="5 6">
    <name type="scientific">Thermostichus vulcanus str. 'Rupite'</name>
    <dbReference type="NCBI Taxonomy" id="2813851"/>
    <lineage>
        <taxon>Bacteria</taxon>
        <taxon>Bacillati</taxon>
        <taxon>Cyanobacteriota</taxon>
        <taxon>Cyanophyceae</taxon>
        <taxon>Thermostichales</taxon>
        <taxon>Thermostichaceae</taxon>
        <taxon>Thermostichus</taxon>
    </lineage>
</organism>